<name>A0A5Y1YFI9_SALDZ</name>
<proteinExistence type="predicted"/>
<accession>A0A5Y1YFI9</accession>
<reference evidence="1" key="1">
    <citation type="submission" date="2018-08" db="EMBL/GenBank/DDBJ databases">
        <authorList>
            <person name="Ashton P.M."/>
            <person name="Dallman T."/>
            <person name="Nair S."/>
            <person name="De Pinna E."/>
            <person name="Peters T."/>
            <person name="Grant K."/>
        </authorList>
    </citation>
    <scope>NUCLEOTIDE SEQUENCE [LARGE SCALE GENOMIC DNA]</scope>
    <source>
        <strain evidence="1">294779</strain>
    </source>
</reference>
<sequence length="99" mass="11390">MQHLLEFDNENNNTVKIIKLILVKNTIHIIPKLLKKYCYKLCCKNNNANIKNIKNIKNINLIALDIKTLYKIIMLTIGEKEGCFINLNGGKSLFMAGRQ</sequence>
<evidence type="ECO:0000313" key="1">
    <source>
        <dbReference type="EMBL" id="ECC3917286.1"/>
    </source>
</evidence>
<gene>
    <name evidence="1" type="ORF">CTQ69_25705</name>
</gene>
<dbReference type="AlphaFoldDB" id="A0A5Y1YFI9"/>
<dbReference type="Proteomes" id="UP000839735">
    <property type="component" value="Unassembled WGS sequence"/>
</dbReference>
<protein>
    <submittedName>
        <fullName evidence="1">Uncharacterized protein</fullName>
    </submittedName>
</protein>
<dbReference type="EMBL" id="AAIBIC010000055">
    <property type="protein sequence ID" value="ECC3917286.1"/>
    <property type="molecule type" value="Genomic_DNA"/>
</dbReference>
<organism evidence="1">
    <name type="scientific">Salmonella diarizonae</name>
    <dbReference type="NCBI Taxonomy" id="59204"/>
    <lineage>
        <taxon>Bacteria</taxon>
        <taxon>Pseudomonadati</taxon>
        <taxon>Pseudomonadota</taxon>
        <taxon>Gammaproteobacteria</taxon>
        <taxon>Enterobacterales</taxon>
        <taxon>Enterobacteriaceae</taxon>
        <taxon>Salmonella</taxon>
    </lineage>
</organism>
<comment type="caution">
    <text evidence="1">The sequence shown here is derived from an EMBL/GenBank/DDBJ whole genome shotgun (WGS) entry which is preliminary data.</text>
</comment>